<accession>A0A848FF33</accession>
<dbReference type="Gene3D" id="3.40.190.10">
    <property type="entry name" value="Periplasmic binding protein-like II"/>
    <property type="match status" value="1"/>
</dbReference>
<keyword evidence="4" id="KW-1185">Reference proteome</keyword>
<dbReference type="Pfam" id="PF03401">
    <property type="entry name" value="TctC"/>
    <property type="match status" value="1"/>
</dbReference>
<name>A0A848FF33_9BURK</name>
<dbReference type="AlphaFoldDB" id="A0A848FF33"/>
<dbReference type="EMBL" id="JABBFW010000021">
    <property type="protein sequence ID" value="NML17706.1"/>
    <property type="molecule type" value="Genomic_DNA"/>
</dbReference>
<dbReference type="PIRSF" id="PIRSF017082">
    <property type="entry name" value="YflP"/>
    <property type="match status" value="1"/>
</dbReference>
<dbReference type="InterPro" id="IPR042100">
    <property type="entry name" value="Bug_dom1"/>
</dbReference>
<evidence type="ECO:0000313" key="3">
    <source>
        <dbReference type="EMBL" id="NML17706.1"/>
    </source>
</evidence>
<comment type="caution">
    <text evidence="3">The sequence shown here is derived from an EMBL/GenBank/DDBJ whole genome shotgun (WGS) entry which is preliminary data.</text>
</comment>
<reference evidence="3 4" key="1">
    <citation type="submission" date="2020-04" db="EMBL/GenBank/DDBJ databases">
        <title>Azohydromonas sp. isolated from soil.</title>
        <authorList>
            <person name="Dahal R.H."/>
        </authorList>
    </citation>
    <scope>NUCLEOTIDE SEQUENCE [LARGE SCALE GENOMIC DNA]</scope>
    <source>
        <strain evidence="3 4">G-1-1-14</strain>
    </source>
</reference>
<evidence type="ECO:0000313" key="4">
    <source>
        <dbReference type="Proteomes" id="UP000574067"/>
    </source>
</evidence>
<feature type="chain" id="PRO_5032285554" evidence="2">
    <location>
        <begin position="25"/>
        <end position="324"/>
    </location>
</feature>
<gene>
    <name evidence="3" type="ORF">HHL10_22295</name>
</gene>
<dbReference type="InterPro" id="IPR005064">
    <property type="entry name" value="BUG"/>
</dbReference>
<dbReference type="PANTHER" id="PTHR42928:SF5">
    <property type="entry name" value="BLR1237 PROTEIN"/>
    <property type="match status" value="1"/>
</dbReference>
<sequence length="324" mass="33672">MLRRTLLSVATAAAALCVAGPVLAQAWPAKPVTMVVPFPPGGSTDMIARTLASGLQARLGQTFIVDNKAGATGTIGAAQVKRAPADGYTLLVASLGPYVIAPHLLKNVPYDATKDFDYITVAVQAPNVLVVPAASSYKTVADLLAALKKDPGKLTFASSGNGSSDHLTAELFWAQTGTQASHVPYKGGAPAITDLLGAVVDASFQNINAVIQHINAGKLRALAVTGDKRAALLPQVPTLGEAGVKGVDVYSWQAVAGPKGLPADVKTKLASNIAAVLNEPAVKGKLTEQGFEIVANTPEQFARFQAAEYARWKNVIETRKITAD</sequence>
<proteinExistence type="inferred from homology"/>
<keyword evidence="2" id="KW-0732">Signal</keyword>
<dbReference type="CDD" id="cd07012">
    <property type="entry name" value="PBP2_Bug_TTT"/>
    <property type="match status" value="1"/>
</dbReference>
<organism evidence="3 4">
    <name type="scientific">Azohydromonas caseinilytica</name>
    <dbReference type="NCBI Taxonomy" id="2728836"/>
    <lineage>
        <taxon>Bacteria</taxon>
        <taxon>Pseudomonadati</taxon>
        <taxon>Pseudomonadota</taxon>
        <taxon>Betaproteobacteria</taxon>
        <taxon>Burkholderiales</taxon>
        <taxon>Sphaerotilaceae</taxon>
        <taxon>Azohydromonas</taxon>
    </lineage>
</organism>
<dbReference type="PANTHER" id="PTHR42928">
    <property type="entry name" value="TRICARBOXYLATE-BINDING PROTEIN"/>
    <property type="match status" value="1"/>
</dbReference>
<dbReference type="Proteomes" id="UP000574067">
    <property type="component" value="Unassembled WGS sequence"/>
</dbReference>
<comment type="similarity">
    <text evidence="1">Belongs to the UPF0065 (bug) family.</text>
</comment>
<dbReference type="SUPFAM" id="SSF53850">
    <property type="entry name" value="Periplasmic binding protein-like II"/>
    <property type="match status" value="1"/>
</dbReference>
<protein>
    <submittedName>
        <fullName evidence="3">Tripartite tricarboxylate transporter substrate binding protein</fullName>
    </submittedName>
</protein>
<dbReference type="RefSeq" id="WP_169162606.1">
    <property type="nucleotide sequence ID" value="NZ_JABBFW010000021.1"/>
</dbReference>
<evidence type="ECO:0000256" key="2">
    <source>
        <dbReference type="SAM" id="SignalP"/>
    </source>
</evidence>
<dbReference type="Gene3D" id="3.40.190.150">
    <property type="entry name" value="Bordetella uptake gene, domain 1"/>
    <property type="match status" value="1"/>
</dbReference>
<evidence type="ECO:0000256" key="1">
    <source>
        <dbReference type="ARBA" id="ARBA00006987"/>
    </source>
</evidence>
<feature type="signal peptide" evidence="2">
    <location>
        <begin position="1"/>
        <end position="24"/>
    </location>
</feature>